<dbReference type="InterPro" id="IPR009360">
    <property type="entry name" value="Isy1"/>
</dbReference>
<gene>
    <name evidence="5" type="ORF">Fot_07130</name>
</gene>
<evidence type="ECO:0000313" key="6">
    <source>
        <dbReference type="Proteomes" id="UP001604277"/>
    </source>
</evidence>
<dbReference type="InterPro" id="IPR037200">
    <property type="entry name" value="Isy1_sf"/>
</dbReference>
<evidence type="ECO:0000256" key="1">
    <source>
        <dbReference type="ARBA" id="ARBA00004123"/>
    </source>
</evidence>
<evidence type="ECO:0000256" key="4">
    <source>
        <dbReference type="SAM" id="Phobius"/>
    </source>
</evidence>
<keyword evidence="3" id="KW-0539">Nucleus</keyword>
<dbReference type="Gene3D" id="1.10.287.660">
    <property type="entry name" value="Helix hairpin bin"/>
    <property type="match status" value="1"/>
</dbReference>
<keyword evidence="4" id="KW-0812">Transmembrane</keyword>
<evidence type="ECO:0000313" key="5">
    <source>
        <dbReference type="EMBL" id="KAL2553511.1"/>
    </source>
</evidence>
<evidence type="ECO:0000256" key="2">
    <source>
        <dbReference type="ARBA" id="ARBA00007002"/>
    </source>
</evidence>
<comment type="subcellular location">
    <subcellularLocation>
        <location evidence="1">Nucleus</location>
    </subcellularLocation>
</comment>
<keyword evidence="4" id="KW-1133">Transmembrane helix</keyword>
<comment type="caution">
    <text evidence="5">The sequence shown here is derived from an EMBL/GenBank/DDBJ whole genome shotgun (WGS) entry which is preliminary data.</text>
</comment>
<keyword evidence="4" id="KW-0472">Membrane</keyword>
<evidence type="ECO:0000256" key="3">
    <source>
        <dbReference type="ARBA" id="ARBA00023242"/>
    </source>
</evidence>
<dbReference type="PANTHER" id="PTHR13021">
    <property type="entry name" value="PRE-MRNA-SPLICING FACTOR ISY1"/>
    <property type="match status" value="1"/>
</dbReference>
<protein>
    <submittedName>
        <fullName evidence="5">mRNA splicing factor</fullName>
    </submittedName>
</protein>
<dbReference type="AlphaFoldDB" id="A0ABD1WUX8"/>
<dbReference type="EMBL" id="JBFOLJ010000002">
    <property type="protein sequence ID" value="KAL2553511.1"/>
    <property type="molecule type" value="Genomic_DNA"/>
</dbReference>
<organism evidence="5 6">
    <name type="scientific">Forsythia ovata</name>
    <dbReference type="NCBI Taxonomy" id="205694"/>
    <lineage>
        <taxon>Eukaryota</taxon>
        <taxon>Viridiplantae</taxon>
        <taxon>Streptophyta</taxon>
        <taxon>Embryophyta</taxon>
        <taxon>Tracheophyta</taxon>
        <taxon>Spermatophyta</taxon>
        <taxon>Magnoliopsida</taxon>
        <taxon>eudicotyledons</taxon>
        <taxon>Gunneridae</taxon>
        <taxon>Pentapetalae</taxon>
        <taxon>asterids</taxon>
        <taxon>lamiids</taxon>
        <taxon>Lamiales</taxon>
        <taxon>Oleaceae</taxon>
        <taxon>Forsythieae</taxon>
        <taxon>Forsythia</taxon>
    </lineage>
</organism>
<comment type="similarity">
    <text evidence="2">Belongs to the ISY1 family.</text>
</comment>
<dbReference type="InterPro" id="IPR029012">
    <property type="entry name" value="Helix_hairpin_bin_sf"/>
</dbReference>
<dbReference type="Pfam" id="PF06246">
    <property type="entry name" value="Isy1"/>
    <property type="match status" value="1"/>
</dbReference>
<sequence length="290" mass="32778">MRKIGRKVAEIQNEGLGEHRLRDLNDEINKLIREKTHWERRIVELGGPNYTRHSAKMTDLDGNIVDVPNPGGRGPGYRYFGAAKKLPGVKELFEKPPELRNRRTRYDIYKRIDASYYGYRDDEDGILEKLEGLVEEKVRVAAAVADWMEMEEIKKEARRALFNCLLLSFSVWCRPPLTGHCSTLPCLAANTPFSPLQPEKEKEKTCVSSVLLDSWKKGAQELPGTLSNEMIPLRRFFKQSLAFTGVHQTALSLFRFVAALGRIQVVANTLGTFTLPMVFVLGGFVVAKGP</sequence>
<dbReference type="FunFam" id="1.10.287.660:FF:000001">
    <property type="entry name" value="pre-mRNA-splicing factor ISY1 homolog"/>
    <property type="match status" value="1"/>
</dbReference>
<name>A0ABD1WUX8_9LAMI</name>
<keyword evidence="6" id="KW-1185">Reference proteome</keyword>
<dbReference type="Proteomes" id="UP001604277">
    <property type="component" value="Unassembled WGS sequence"/>
</dbReference>
<reference evidence="6" key="1">
    <citation type="submission" date="2024-07" db="EMBL/GenBank/DDBJ databases">
        <title>Two chromosome-level genome assemblies of Korean endemic species Abeliophyllum distichum and Forsythia ovata (Oleaceae).</title>
        <authorList>
            <person name="Jang H."/>
        </authorList>
    </citation>
    <scope>NUCLEOTIDE SEQUENCE [LARGE SCALE GENOMIC DNA]</scope>
</reference>
<feature type="transmembrane region" description="Helical" evidence="4">
    <location>
        <begin position="266"/>
        <end position="287"/>
    </location>
</feature>
<proteinExistence type="inferred from homology"/>
<dbReference type="GO" id="GO:0005634">
    <property type="term" value="C:nucleus"/>
    <property type="evidence" value="ECO:0007669"/>
    <property type="project" value="UniProtKB-SubCell"/>
</dbReference>
<accession>A0ABD1WUX8</accession>
<dbReference type="SUPFAM" id="SSF140102">
    <property type="entry name" value="ISY1 domain-like"/>
    <property type="match status" value="1"/>
</dbReference>